<feature type="chain" id="PRO_5030920017" description="DUF1513 domain-containing protein" evidence="1">
    <location>
        <begin position="29"/>
        <end position="370"/>
    </location>
</feature>
<dbReference type="RefSeq" id="WP_183854915.1">
    <property type="nucleotide sequence ID" value="NZ_JACHOO010000003.1"/>
</dbReference>
<evidence type="ECO:0000313" key="2">
    <source>
        <dbReference type="EMBL" id="MBB5752793.1"/>
    </source>
</evidence>
<dbReference type="InterPro" id="IPR006311">
    <property type="entry name" value="TAT_signal"/>
</dbReference>
<accession>A0A7W9FLC7</accession>
<dbReference type="InterPro" id="IPR008311">
    <property type="entry name" value="UCP028101"/>
</dbReference>
<dbReference type="Pfam" id="PF07433">
    <property type="entry name" value="DUF1513"/>
    <property type="match status" value="1"/>
</dbReference>
<dbReference type="InterPro" id="IPR051200">
    <property type="entry name" value="Host-pathogen_enzymatic-act"/>
</dbReference>
<dbReference type="EMBL" id="JACHOO010000003">
    <property type="protein sequence ID" value="MBB5752793.1"/>
    <property type="molecule type" value="Genomic_DNA"/>
</dbReference>
<protein>
    <recommendedName>
        <fullName evidence="4">DUF1513 domain-containing protein</fullName>
    </recommendedName>
</protein>
<dbReference type="PROSITE" id="PS51318">
    <property type="entry name" value="TAT"/>
    <property type="match status" value="1"/>
</dbReference>
<comment type="caution">
    <text evidence="2">The sequence shown here is derived from an EMBL/GenBank/DDBJ whole genome shotgun (WGS) entry which is preliminary data.</text>
</comment>
<organism evidence="2 3">
    <name type="scientific">Prosthecomicrobium pneumaticum</name>
    <dbReference type="NCBI Taxonomy" id="81895"/>
    <lineage>
        <taxon>Bacteria</taxon>
        <taxon>Pseudomonadati</taxon>
        <taxon>Pseudomonadota</taxon>
        <taxon>Alphaproteobacteria</taxon>
        <taxon>Hyphomicrobiales</taxon>
        <taxon>Kaistiaceae</taxon>
        <taxon>Prosthecomicrobium</taxon>
    </lineage>
</organism>
<dbReference type="PIRSF" id="PIRSF028101">
    <property type="entry name" value="UCP028101"/>
    <property type="match status" value="1"/>
</dbReference>
<evidence type="ECO:0000256" key="1">
    <source>
        <dbReference type="SAM" id="SignalP"/>
    </source>
</evidence>
<dbReference type="Proteomes" id="UP000523821">
    <property type="component" value="Unassembled WGS sequence"/>
</dbReference>
<proteinExistence type="predicted"/>
<evidence type="ECO:0000313" key="3">
    <source>
        <dbReference type="Proteomes" id="UP000523821"/>
    </source>
</evidence>
<reference evidence="2 3" key="1">
    <citation type="submission" date="2020-08" db="EMBL/GenBank/DDBJ databases">
        <title>Genomic Encyclopedia of Type Strains, Phase IV (KMG-IV): sequencing the most valuable type-strain genomes for metagenomic binning, comparative biology and taxonomic classification.</title>
        <authorList>
            <person name="Goeker M."/>
        </authorList>
    </citation>
    <scope>NUCLEOTIDE SEQUENCE [LARGE SCALE GENOMIC DNA]</scope>
    <source>
        <strain evidence="2 3">DSM 16268</strain>
    </source>
</reference>
<dbReference type="PANTHER" id="PTHR47197:SF3">
    <property type="entry name" value="DIHYDRO-HEME D1 DEHYDROGENASE"/>
    <property type="match status" value="1"/>
</dbReference>
<feature type="signal peptide" evidence="1">
    <location>
        <begin position="1"/>
        <end position="28"/>
    </location>
</feature>
<dbReference type="InterPro" id="IPR011044">
    <property type="entry name" value="Quino_amine_DH_bsu"/>
</dbReference>
<gene>
    <name evidence="2" type="ORF">GGQ63_001847</name>
</gene>
<name>A0A7W9FLC7_9HYPH</name>
<keyword evidence="3" id="KW-1185">Reference proteome</keyword>
<keyword evidence="1" id="KW-0732">Signal</keyword>
<evidence type="ECO:0008006" key="4">
    <source>
        <dbReference type="Google" id="ProtNLM"/>
    </source>
</evidence>
<dbReference type="InterPro" id="IPR015943">
    <property type="entry name" value="WD40/YVTN_repeat-like_dom_sf"/>
</dbReference>
<dbReference type="SUPFAM" id="SSF50969">
    <property type="entry name" value="YVTN repeat-like/Quinoprotein amine dehydrogenase"/>
    <property type="match status" value="1"/>
</dbReference>
<dbReference type="PANTHER" id="PTHR47197">
    <property type="entry name" value="PROTEIN NIRF"/>
    <property type="match status" value="1"/>
</dbReference>
<sequence length="370" mass="38467">MAIDRRRLLGLGAGALAGLVAPARFAQAAVKAEGGAVFVTAAAVGPDAYAALLVSEDGTILATIPLEARAHDVAIDPERRRVVVFARRPGRFAVVIDLAAHAPVSVIVPPAERHFFGHGVFSPDGRLLYATENDFSGGGARGVVAVYDASGGFARLGEFATHGVDAHEVILAPDGRTLVVANGGIVTHPDYGREKIDLEAMNSSLVRIDRETGDLVHQTRLDRSLQRLSIRHAVHDAEGALWFGCQWEGDPYEPPLLVGRLDPSGAATLLPMADEDLVGARNYIGGLAASRDGRLIAASAPRGGAILLFDAATGTYLRAAPLADGCGVAGATASAFLASSGGGALLRIDAAEDVDAGRAPVKFDNHMQRV</sequence>
<dbReference type="AlphaFoldDB" id="A0A7W9FLC7"/>
<dbReference type="Gene3D" id="2.130.10.10">
    <property type="entry name" value="YVTN repeat-like/Quinoprotein amine dehydrogenase"/>
    <property type="match status" value="1"/>
</dbReference>